<dbReference type="GO" id="GO:0008324">
    <property type="term" value="F:monoatomic cation transmembrane transporter activity"/>
    <property type="evidence" value="ECO:0007669"/>
    <property type="project" value="InterPro"/>
</dbReference>
<evidence type="ECO:0000313" key="9">
    <source>
        <dbReference type="Proteomes" id="UP000218899"/>
    </source>
</evidence>
<evidence type="ECO:0000256" key="1">
    <source>
        <dbReference type="ARBA" id="ARBA00004651"/>
    </source>
</evidence>
<evidence type="ECO:0000256" key="4">
    <source>
        <dbReference type="ARBA" id="ARBA00022692"/>
    </source>
</evidence>
<dbReference type="Pfam" id="PF01899">
    <property type="entry name" value="MNHE"/>
    <property type="match status" value="1"/>
</dbReference>
<dbReference type="NCBIfam" id="NF006518">
    <property type="entry name" value="PRK08965.1-2"/>
    <property type="match status" value="1"/>
</dbReference>
<reference evidence="8 9" key="1">
    <citation type="submission" date="2015-08" db="EMBL/GenBank/DDBJ databases">
        <title>Complete genome sequence of Sulfurifustis variabilis.</title>
        <authorList>
            <person name="Miura A."/>
            <person name="Kojima H."/>
            <person name="Fukui M."/>
        </authorList>
    </citation>
    <scope>NUCLEOTIDE SEQUENCE [LARGE SCALE GENOMIC DNA]</scope>
    <source>
        <strain evidence="9">skN76</strain>
    </source>
</reference>
<organism evidence="8 9">
    <name type="scientific">Sulfurifustis variabilis</name>
    <dbReference type="NCBI Taxonomy" id="1675686"/>
    <lineage>
        <taxon>Bacteria</taxon>
        <taxon>Pseudomonadati</taxon>
        <taxon>Pseudomonadota</taxon>
        <taxon>Gammaproteobacteria</taxon>
        <taxon>Acidiferrobacterales</taxon>
        <taxon>Acidiferrobacteraceae</taxon>
        <taxon>Sulfurifustis</taxon>
    </lineage>
</organism>
<dbReference type="RefSeq" id="WP_096461474.1">
    <property type="nucleotide sequence ID" value="NZ_AP014936.1"/>
</dbReference>
<sequence length="161" mass="18124">MRRLVPHPLLSASLFVLWLLLMNTLTPGQVLLAALFAVAVPGFARPFWPESQPVRRPLLLAWLLLRLSFDILVANLVVARLILGPMHRLNPAFVRYPLALENEYAITILASIITLTPGTVSADVTPDRRALIVHSLNLDDEEALIRGIRSRYEMPLKEIFE</sequence>
<dbReference type="AlphaFoldDB" id="A0A1B4V6A6"/>
<evidence type="ECO:0000256" key="3">
    <source>
        <dbReference type="ARBA" id="ARBA00022475"/>
    </source>
</evidence>
<comment type="subcellular location">
    <subcellularLocation>
        <location evidence="1">Cell membrane</location>
        <topology evidence="1">Multi-pass membrane protein</topology>
    </subcellularLocation>
</comment>
<dbReference type="Proteomes" id="UP000218899">
    <property type="component" value="Chromosome"/>
</dbReference>
<dbReference type="EMBL" id="AP014936">
    <property type="protein sequence ID" value="BAU49018.1"/>
    <property type="molecule type" value="Genomic_DNA"/>
</dbReference>
<dbReference type="PIRSF" id="PIRSF019239">
    <property type="entry name" value="MrpE"/>
    <property type="match status" value="1"/>
</dbReference>
<keyword evidence="6 7" id="KW-0472">Membrane</keyword>
<evidence type="ECO:0000256" key="7">
    <source>
        <dbReference type="SAM" id="Phobius"/>
    </source>
</evidence>
<proteinExistence type="inferred from homology"/>
<evidence type="ECO:0000256" key="5">
    <source>
        <dbReference type="ARBA" id="ARBA00022989"/>
    </source>
</evidence>
<gene>
    <name evidence="8" type="ORF">SVA_2470</name>
</gene>
<comment type="similarity">
    <text evidence="2">Belongs to the CPA3 antiporters (TC 2.A.63) subunit E family.</text>
</comment>
<keyword evidence="4 7" id="KW-0812">Transmembrane</keyword>
<feature type="transmembrane region" description="Helical" evidence="7">
    <location>
        <begin position="63"/>
        <end position="83"/>
    </location>
</feature>
<dbReference type="PANTHER" id="PTHR34584">
    <property type="entry name" value="NA(+)/H(+) ANTIPORTER SUBUNIT E1"/>
    <property type="match status" value="1"/>
</dbReference>
<protein>
    <submittedName>
        <fullName evidence="8">Cation:proton antiporter</fullName>
    </submittedName>
</protein>
<keyword evidence="9" id="KW-1185">Reference proteome</keyword>
<dbReference type="PANTHER" id="PTHR34584:SF1">
    <property type="entry name" value="NA(+)_H(+) ANTIPORTER SUBUNIT E1"/>
    <property type="match status" value="1"/>
</dbReference>
<dbReference type="OrthoDB" id="9807187at2"/>
<keyword evidence="3" id="KW-1003">Cell membrane</keyword>
<dbReference type="GO" id="GO:0005886">
    <property type="term" value="C:plasma membrane"/>
    <property type="evidence" value="ECO:0007669"/>
    <property type="project" value="UniProtKB-SubCell"/>
</dbReference>
<dbReference type="InterPro" id="IPR002758">
    <property type="entry name" value="Cation_antiport_E"/>
</dbReference>
<keyword evidence="5 7" id="KW-1133">Transmembrane helix</keyword>
<evidence type="ECO:0000256" key="2">
    <source>
        <dbReference type="ARBA" id="ARBA00006228"/>
    </source>
</evidence>
<accession>A0A1B4V6A6</accession>
<evidence type="ECO:0000256" key="6">
    <source>
        <dbReference type="ARBA" id="ARBA00023136"/>
    </source>
</evidence>
<dbReference type="KEGG" id="sva:SVA_2470"/>
<evidence type="ECO:0000313" key="8">
    <source>
        <dbReference type="EMBL" id="BAU49018.1"/>
    </source>
</evidence>
<name>A0A1B4V6A6_9GAMM</name>